<dbReference type="PANTHER" id="PTHR43528">
    <property type="entry name" value="ALPHA-KETOGLUTARATE PERMEASE"/>
    <property type="match status" value="1"/>
</dbReference>
<feature type="transmembrane region" description="Helical" evidence="9">
    <location>
        <begin position="81"/>
        <end position="102"/>
    </location>
</feature>
<keyword evidence="2" id="KW-0813">Transport</keyword>
<feature type="transmembrane region" description="Helical" evidence="9">
    <location>
        <begin position="441"/>
        <end position="462"/>
    </location>
</feature>
<dbReference type="AlphaFoldDB" id="A0A1X6X8Z1"/>
<accession>A0A1X6X8Z1</accession>
<dbReference type="InterPro" id="IPR036259">
    <property type="entry name" value="MFS_trans_sf"/>
</dbReference>
<dbReference type="EMBL" id="FWFG01000116">
    <property type="protein sequence ID" value="SLM95804.1"/>
    <property type="molecule type" value="Genomic_DNA"/>
</dbReference>
<dbReference type="Proteomes" id="UP000195981">
    <property type="component" value="Unassembled WGS sequence"/>
</dbReference>
<feature type="transmembrane region" description="Helical" evidence="9">
    <location>
        <begin position="374"/>
        <end position="393"/>
    </location>
</feature>
<dbReference type="InterPro" id="IPR005828">
    <property type="entry name" value="MFS_sugar_transport-like"/>
</dbReference>
<keyword evidence="6 9" id="KW-1133">Transmembrane helix</keyword>
<gene>
    <name evidence="11" type="ORF">FM110_13415</name>
</gene>
<evidence type="ECO:0000256" key="7">
    <source>
        <dbReference type="ARBA" id="ARBA00023136"/>
    </source>
</evidence>
<dbReference type="InterPro" id="IPR051084">
    <property type="entry name" value="H+-coupled_symporters"/>
</dbReference>
<dbReference type="GO" id="GO:0005886">
    <property type="term" value="C:plasma membrane"/>
    <property type="evidence" value="ECO:0007669"/>
    <property type="project" value="UniProtKB-SubCell"/>
</dbReference>
<dbReference type="InterPro" id="IPR005829">
    <property type="entry name" value="Sugar_transporter_CS"/>
</dbReference>
<keyword evidence="7 9" id="KW-0472">Membrane</keyword>
<feature type="transmembrane region" description="Helical" evidence="9">
    <location>
        <begin position="189"/>
        <end position="206"/>
    </location>
</feature>
<keyword evidence="4 9" id="KW-0812">Transmembrane</keyword>
<feature type="transmembrane region" description="Helical" evidence="9">
    <location>
        <begin position="414"/>
        <end position="435"/>
    </location>
</feature>
<evidence type="ECO:0000313" key="12">
    <source>
        <dbReference type="Proteomes" id="UP000195981"/>
    </source>
</evidence>
<feature type="transmembrane region" description="Helical" evidence="9">
    <location>
        <begin position="114"/>
        <end position="132"/>
    </location>
</feature>
<evidence type="ECO:0000259" key="10">
    <source>
        <dbReference type="PROSITE" id="PS50850"/>
    </source>
</evidence>
<dbReference type="PROSITE" id="PS00216">
    <property type="entry name" value="SUGAR_TRANSPORT_1"/>
    <property type="match status" value="1"/>
</dbReference>
<keyword evidence="3" id="KW-1003">Cell membrane</keyword>
<reference evidence="11 12" key="1">
    <citation type="submission" date="2017-02" db="EMBL/GenBank/DDBJ databases">
        <authorList>
            <person name="Peterson S.W."/>
        </authorList>
    </citation>
    <scope>NUCLEOTIDE SEQUENCE [LARGE SCALE GENOMIC DNA]</scope>
    <source>
        <strain evidence="11 12">CIP104813</strain>
    </source>
</reference>
<dbReference type="InterPro" id="IPR020846">
    <property type="entry name" value="MFS_dom"/>
</dbReference>
<keyword evidence="12" id="KW-1185">Reference proteome</keyword>
<evidence type="ECO:0000256" key="6">
    <source>
        <dbReference type="ARBA" id="ARBA00022989"/>
    </source>
</evidence>
<dbReference type="PROSITE" id="PS00217">
    <property type="entry name" value="SUGAR_TRANSPORT_2"/>
    <property type="match status" value="1"/>
</dbReference>
<proteinExistence type="predicted"/>
<feature type="domain" description="Major facilitator superfamily (MFS) profile" evidence="10">
    <location>
        <begin position="42"/>
        <end position="463"/>
    </location>
</feature>
<dbReference type="SUPFAM" id="SSF103473">
    <property type="entry name" value="MFS general substrate transporter"/>
    <property type="match status" value="1"/>
</dbReference>
<dbReference type="PANTHER" id="PTHR43528:SF1">
    <property type="entry name" value="ALPHA-KETOGLUTARATE PERMEASE"/>
    <property type="match status" value="1"/>
</dbReference>
<feature type="transmembrane region" description="Helical" evidence="9">
    <location>
        <begin position="218"/>
        <end position="237"/>
    </location>
</feature>
<name>A0A1X6X8Z1_9MICO</name>
<evidence type="ECO:0000256" key="2">
    <source>
        <dbReference type="ARBA" id="ARBA00022448"/>
    </source>
</evidence>
<comment type="subcellular location">
    <subcellularLocation>
        <location evidence="1">Cell membrane</location>
        <topology evidence="1">Multi-pass membrane protein</topology>
    </subcellularLocation>
</comment>
<organism evidence="11 12">
    <name type="scientific">Brachybacterium nesterenkovii</name>
    <dbReference type="NCBI Taxonomy" id="47847"/>
    <lineage>
        <taxon>Bacteria</taxon>
        <taxon>Bacillati</taxon>
        <taxon>Actinomycetota</taxon>
        <taxon>Actinomycetes</taxon>
        <taxon>Micrococcales</taxon>
        <taxon>Dermabacteraceae</taxon>
        <taxon>Brachybacterium</taxon>
    </lineage>
</organism>
<dbReference type="PROSITE" id="PS50850">
    <property type="entry name" value="MFS"/>
    <property type="match status" value="1"/>
</dbReference>
<evidence type="ECO:0000256" key="9">
    <source>
        <dbReference type="SAM" id="Phobius"/>
    </source>
</evidence>
<feature type="transmembrane region" description="Helical" evidence="9">
    <location>
        <begin position="349"/>
        <end position="368"/>
    </location>
</feature>
<dbReference type="Gene3D" id="1.20.1250.20">
    <property type="entry name" value="MFS general substrate transporter like domains"/>
    <property type="match status" value="2"/>
</dbReference>
<feature type="region of interest" description="Disordered" evidence="8">
    <location>
        <begin position="552"/>
        <end position="581"/>
    </location>
</feature>
<evidence type="ECO:0000256" key="4">
    <source>
        <dbReference type="ARBA" id="ARBA00022692"/>
    </source>
</evidence>
<sequence>MARPHAGERTARAERRFRLATRRRRLEADDVLVVERSSIRSAISGTVVGNFMEWFDFGVYGYVTVTLSQLFFQTGDEQLDVLLALLGFAVSVVVRPLGGLVLGPLGDRIGRQKVLFFTMAAMAIATALIGVLPTHAQIGFPAAILPYVLKMVQGFSTGGEYAGAATYVSEFSSDRKRGYYASWLDIGPYLGFATGAGTVALVHAIAPAGWGESAFPDWGWRVPFLVAIPLGAVAIYFRARIPETPAFESAEPGADAAPEEIVADDPLQATGLRSVLRHYRKELLVAIVIVAAANSVGYALTSYMPTFLGTQLGLDKMQSALLTIPAMVLVALSLPAIGRLSDAIGRRRALLLAAIGTLVLSIPSFWLILHATSFALTLLAMLLLGIPTALYLAMLAPTLPAMFPTRARYSAMGFAFNVAVSLFGGTTPLIAQALIGWTGIQLMPAFWIMLLSVLCLLALPALHETAGAPLLGSYPTVEHEDEVAELVEGQDEDPHLDLERMPLDDEIVAVPVDASGQVLEDVGPVVLDDLSPRDRTQLDEYYSTREIPTLATLTGEMPAIDPGEAPDAVAEGSEAPGATRA</sequence>
<dbReference type="RefSeq" id="WP_234992482.1">
    <property type="nucleotide sequence ID" value="NZ_FWFG01000116.1"/>
</dbReference>
<evidence type="ECO:0000313" key="11">
    <source>
        <dbReference type="EMBL" id="SLM95804.1"/>
    </source>
</evidence>
<evidence type="ECO:0000256" key="3">
    <source>
        <dbReference type="ARBA" id="ARBA00022475"/>
    </source>
</evidence>
<protein>
    <submittedName>
        <fullName evidence="11">L-Proline/Glycine betaine transporter ProP</fullName>
    </submittedName>
</protein>
<dbReference type="GO" id="GO:0015293">
    <property type="term" value="F:symporter activity"/>
    <property type="evidence" value="ECO:0007669"/>
    <property type="project" value="UniProtKB-KW"/>
</dbReference>
<feature type="transmembrane region" description="Helical" evidence="9">
    <location>
        <begin position="283"/>
        <end position="300"/>
    </location>
</feature>
<evidence type="ECO:0000256" key="1">
    <source>
        <dbReference type="ARBA" id="ARBA00004651"/>
    </source>
</evidence>
<evidence type="ECO:0000256" key="5">
    <source>
        <dbReference type="ARBA" id="ARBA00022847"/>
    </source>
</evidence>
<keyword evidence="5" id="KW-0769">Symport</keyword>
<dbReference type="Pfam" id="PF00083">
    <property type="entry name" value="Sugar_tr"/>
    <property type="match status" value="1"/>
</dbReference>
<feature type="transmembrane region" description="Helical" evidence="9">
    <location>
        <begin position="320"/>
        <end position="337"/>
    </location>
</feature>
<evidence type="ECO:0000256" key="8">
    <source>
        <dbReference type="SAM" id="MobiDB-lite"/>
    </source>
</evidence>
<feature type="transmembrane region" description="Helical" evidence="9">
    <location>
        <begin position="144"/>
        <end position="168"/>
    </location>
</feature>